<evidence type="ECO:0008006" key="3">
    <source>
        <dbReference type="Google" id="ProtNLM"/>
    </source>
</evidence>
<protein>
    <recommendedName>
        <fullName evidence="3">Secreted protein</fullName>
    </recommendedName>
</protein>
<keyword evidence="2" id="KW-1185">Reference proteome</keyword>
<evidence type="ECO:0000313" key="1">
    <source>
        <dbReference type="EMBL" id="QXT64145.1"/>
    </source>
</evidence>
<evidence type="ECO:0000313" key="2">
    <source>
        <dbReference type="Proteomes" id="UP000824504"/>
    </source>
</evidence>
<reference evidence="1 2" key="1">
    <citation type="submission" date="2021-07" db="EMBL/GenBank/DDBJ databases">
        <title>complete genome sequencing of Tessaracoccus sp.J1M15.</title>
        <authorList>
            <person name="Bae J.-W."/>
            <person name="Kim D.-y."/>
        </authorList>
    </citation>
    <scope>NUCLEOTIDE SEQUENCE [LARGE SCALE GENOMIC DNA]</scope>
    <source>
        <strain evidence="1 2">J1M15</strain>
    </source>
</reference>
<proteinExistence type="predicted"/>
<dbReference type="Proteomes" id="UP000824504">
    <property type="component" value="Chromosome"/>
</dbReference>
<organism evidence="1 2">
    <name type="scientific">Tessaracoccus palaemonis</name>
    <dbReference type="NCBI Taxonomy" id="2829499"/>
    <lineage>
        <taxon>Bacteria</taxon>
        <taxon>Bacillati</taxon>
        <taxon>Actinomycetota</taxon>
        <taxon>Actinomycetes</taxon>
        <taxon>Propionibacteriales</taxon>
        <taxon>Propionibacteriaceae</taxon>
        <taxon>Tessaracoccus</taxon>
    </lineage>
</organism>
<gene>
    <name evidence="1" type="ORF">KDB89_06755</name>
</gene>
<accession>A0ABX8SLH6</accession>
<dbReference type="RefSeq" id="WP_219084068.1">
    <property type="nucleotide sequence ID" value="NZ_CP079216.1"/>
</dbReference>
<dbReference type="EMBL" id="CP079216">
    <property type="protein sequence ID" value="QXT64145.1"/>
    <property type="molecule type" value="Genomic_DNA"/>
</dbReference>
<sequence length="78" mass="8818">MRRLFWILIGAGIAVAVVFKGRELYRRITPRGIAEQVEQQGHRAASGFGDFVATFRVAMADREAELRRELNIPTTTND</sequence>
<name>A0ABX8SLH6_9ACTN</name>